<dbReference type="NCBIfam" id="TIGR00247">
    <property type="entry name" value="endolytic transglycosylase MltG"/>
    <property type="match status" value="1"/>
</dbReference>
<keyword evidence="9" id="KW-1185">Reference proteome</keyword>
<keyword evidence="4 7" id="KW-0472">Membrane</keyword>
<keyword evidence="2 7" id="KW-0812">Transmembrane</keyword>
<accession>A0A0F6TQD6</accession>
<evidence type="ECO:0000313" key="9">
    <source>
        <dbReference type="Proteomes" id="UP000034071"/>
    </source>
</evidence>
<dbReference type="Gene3D" id="3.30.160.60">
    <property type="entry name" value="Classic Zinc Finger"/>
    <property type="match status" value="1"/>
</dbReference>
<comment type="catalytic activity">
    <reaction evidence="7">
        <text>a peptidoglycan chain = a peptidoglycan chain with N-acetyl-1,6-anhydromuramyl-[peptide] at the reducing end + a peptidoglycan chain with N-acetylglucosamine at the non-reducing end.</text>
        <dbReference type="EC" id="4.2.2.29"/>
    </reaction>
</comment>
<dbReference type="FunFam" id="3.30.160.60:FF:000242">
    <property type="entry name" value="Endolytic murein transglycosylase"/>
    <property type="match status" value="1"/>
</dbReference>
<keyword evidence="6 7" id="KW-0961">Cell wall biogenesis/degradation</keyword>
<comment type="similarity">
    <text evidence="7">Belongs to the transglycosylase MltG family.</text>
</comment>
<dbReference type="STRING" id="914150.TQ33_1052"/>
<keyword evidence="1 7" id="KW-1003">Cell membrane</keyword>
<dbReference type="Pfam" id="PF02618">
    <property type="entry name" value="YceG"/>
    <property type="match status" value="1"/>
</dbReference>
<evidence type="ECO:0000256" key="6">
    <source>
        <dbReference type="ARBA" id="ARBA00023316"/>
    </source>
</evidence>
<name>A0A0F6TQD6_9GAMM</name>
<dbReference type="KEGG" id="kge:TQ33_1052"/>
<protein>
    <recommendedName>
        <fullName evidence="7">Endolytic murein transglycosylase</fullName>
        <ecNumber evidence="7">4.2.2.29</ecNumber>
    </recommendedName>
    <alternativeName>
        <fullName evidence="7">Peptidoglycan lytic transglycosylase</fullName>
    </alternativeName>
    <alternativeName>
        <fullName evidence="7">Peptidoglycan polymerization terminase</fullName>
    </alternativeName>
</protein>
<evidence type="ECO:0000256" key="1">
    <source>
        <dbReference type="ARBA" id="ARBA00022475"/>
    </source>
</evidence>
<dbReference type="GO" id="GO:0009252">
    <property type="term" value="P:peptidoglycan biosynthetic process"/>
    <property type="evidence" value="ECO:0007669"/>
    <property type="project" value="UniProtKB-UniRule"/>
</dbReference>
<dbReference type="PATRIC" id="fig|914150.5.peg.1067"/>
<dbReference type="PANTHER" id="PTHR30518:SF2">
    <property type="entry name" value="ENDOLYTIC MUREIN TRANSGLYCOSYLASE"/>
    <property type="match status" value="1"/>
</dbReference>
<dbReference type="InterPro" id="IPR003770">
    <property type="entry name" value="MLTG-like"/>
</dbReference>
<organism evidence="8 9">
    <name type="scientific">Kangiella geojedonensis</name>
    <dbReference type="NCBI Taxonomy" id="914150"/>
    <lineage>
        <taxon>Bacteria</taxon>
        <taxon>Pseudomonadati</taxon>
        <taxon>Pseudomonadota</taxon>
        <taxon>Gammaproteobacteria</taxon>
        <taxon>Kangiellales</taxon>
        <taxon>Kangiellaceae</taxon>
        <taxon>Kangiella</taxon>
    </lineage>
</organism>
<evidence type="ECO:0000256" key="3">
    <source>
        <dbReference type="ARBA" id="ARBA00022989"/>
    </source>
</evidence>
<dbReference type="RefSeq" id="WP_046561133.1">
    <property type="nucleotide sequence ID" value="NZ_CP010975.1"/>
</dbReference>
<dbReference type="OrthoDB" id="9814591at2"/>
<sequence length="333" mass="38109">MKKFFIFILIVLIAFAGVTAYLWQGFQTFVERPLGLEQELEVKKGESAFGLGQQWYDQGRIENYYYYQILMRLKPELRDIRAGNYAVTPDMTAIDVLEKLVAGDVITYRVTLVEGANIYEVLAALASNQDLVQTIDDQQEFAKIWHQLKFTGKDYPEGLFFADTYQFTKGDTDVDILKRAHKRLNDVLEEEWASRAQGLPYEQAYEALIMASIIEKETAVPSERAQISGVFVRRLERGMLLQTDPTIIYGLLPEFDGNIRRKDIRNPHEWNTYVHKGLPPTPIAIVGRDAIHAALNPADGDTLYFVAKGDGSHHFSKTLAEHNRAVRKYQLKR</sequence>
<keyword evidence="7" id="KW-0997">Cell inner membrane</keyword>
<dbReference type="GO" id="GO:0008932">
    <property type="term" value="F:lytic endotransglycosylase activity"/>
    <property type="evidence" value="ECO:0007669"/>
    <property type="project" value="UniProtKB-UniRule"/>
</dbReference>
<evidence type="ECO:0000256" key="4">
    <source>
        <dbReference type="ARBA" id="ARBA00023136"/>
    </source>
</evidence>
<dbReference type="Gene3D" id="3.30.1490.480">
    <property type="entry name" value="Endolytic murein transglycosylase"/>
    <property type="match status" value="1"/>
</dbReference>
<dbReference type="AlphaFoldDB" id="A0A0F6TQD6"/>
<proteinExistence type="inferred from homology"/>
<evidence type="ECO:0000313" key="8">
    <source>
        <dbReference type="EMBL" id="AKE52014.1"/>
    </source>
</evidence>
<reference evidence="8 9" key="1">
    <citation type="submission" date="2015-02" db="EMBL/GenBank/DDBJ databases">
        <title>Complete genome sequence of Kangiella geojedonensis strain YCS-5T.</title>
        <authorList>
            <person name="Kim K.M."/>
        </authorList>
    </citation>
    <scope>NUCLEOTIDE SEQUENCE [LARGE SCALE GENOMIC DNA]</scope>
    <source>
        <strain evidence="8 9">YCS-5</strain>
    </source>
</reference>
<feature type="site" description="Important for catalytic activity" evidence="7">
    <location>
        <position position="217"/>
    </location>
</feature>
<comment type="function">
    <text evidence="7">Functions as a peptidoglycan terminase that cleaves nascent peptidoglycan strands endolytically to terminate their elongation.</text>
</comment>
<evidence type="ECO:0000256" key="7">
    <source>
        <dbReference type="HAMAP-Rule" id="MF_02065"/>
    </source>
</evidence>
<dbReference type="CDD" id="cd08010">
    <property type="entry name" value="MltG_like"/>
    <property type="match status" value="1"/>
</dbReference>
<dbReference type="GO" id="GO:0005886">
    <property type="term" value="C:plasma membrane"/>
    <property type="evidence" value="ECO:0007669"/>
    <property type="project" value="UniProtKB-UniRule"/>
</dbReference>
<keyword evidence="3 7" id="KW-1133">Transmembrane helix</keyword>
<dbReference type="Proteomes" id="UP000034071">
    <property type="component" value="Chromosome"/>
</dbReference>
<gene>
    <name evidence="7" type="primary">mltG</name>
    <name evidence="8" type="ORF">TQ33_1052</name>
</gene>
<dbReference type="PANTHER" id="PTHR30518">
    <property type="entry name" value="ENDOLYTIC MUREIN TRANSGLYCOSYLASE"/>
    <property type="match status" value="1"/>
</dbReference>
<evidence type="ECO:0000256" key="2">
    <source>
        <dbReference type="ARBA" id="ARBA00022692"/>
    </source>
</evidence>
<dbReference type="EMBL" id="CP010975">
    <property type="protein sequence ID" value="AKE52014.1"/>
    <property type="molecule type" value="Genomic_DNA"/>
</dbReference>
<keyword evidence="5 7" id="KW-0456">Lyase</keyword>
<dbReference type="EC" id="4.2.2.29" evidence="7"/>
<evidence type="ECO:0000256" key="5">
    <source>
        <dbReference type="ARBA" id="ARBA00023239"/>
    </source>
</evidence>
<dbReference type="HOGENOM" id="CLU_025574_0_2_6"/>
<dbReference type="GO" id="GO:0071555">
    <property type="term" value="P:cell wall organization"/>
    <property type="evidence" value="ECO:0007669"/>
    <property type="project" value="UniProtKB-KW"/>
</dbReference>
<dbReference type="HAMAP" id="MF_02065">
    <property type="entry name" value="MltG"/>
    <property type="match status" value="1"/>
</dbReference>